<name>A0ABW3RVP4_9BACL</name>
<gene>
    <name evidence="1" type="ORF">ACFQ3W_06595</name>
</gene>
<dbReference type="EMBL" id="JBHTLM010000003">
    <property type="protein sequence ID" value="MFD1175976.1"/>
    <property type="molecule type" value="Genomic_DNA"/>
</dbReference>
<dbReference type="Proteomes" id="UP001597262">
    <property type="component" value="Unassembled WGS sequence"/>
</dbReference>
<reference evidence="2" key="1">
    <citation type="journal article" date="2019" name="Int. J. Syst. Evol. Microbiol.">
        <title>The Global Catalogue of Microorganisms (GCM) 10K type strain sequencing project: providing services to taxonomists for standard genome sequencing and annotation.</title>
        <authorList>
            <consortium name="The Broad Institute Genomics Platform"/>
            <consortium name="The Broad Institute Genome Sequencing Center for Infectious Disease"/>
            <person name="Wu L."/>
            <person name="Ma J."/>
        </authorList>
    </citation>
    <scope>NUCLEOTIDE SEQUENCE [LARGE SCALE GENOMIC DNA]</scope>
    <source>
        <strain evidence="2">CCUG 59189</strain>
    </source>
</reference>
<dbReference type="Gene3D" id="3.40.630.30">
    <property type="match status" value="1"/>
</dbReference>
<proteinExistence type="predicted"/>
<dbReference type="SUPFAM" id="SSF55729">
    <property type="entry name" value="Acyl-CoA N-acyltransferases (Nat)"/>
    <property type="match status" value="1"/>
</dbReference>
<organism evidence="1 2">
    <name type="scientific">Paenibacillus puldeungensis</name>
    <dbReference type="NCBI Taxonomy" id="696536"/>
    <lineage>
        <taxon>Bacteria</taxon>
        <taxon>Bacillati</taxon>
        <taxon>Bacillota</taxon>
        <taxon>Bacilli</taxon>
        <taxon>Bacillales</taxon>
        <taxon>Paenibacillaceae</taxon>
        <taxon>Paenibacillus</taxon>
    </lineage>
</organism>
<sequence length="106" mass="12261">MITVKPLDNHEFDFFMDMHYESIHILQGKPAKHELLNAPHLNKYHEGWGRKGDRAFVALKDNHLAGAVWYRLFDETNKEYGFVDSDTPELGIAVHSEFRGTESDES</sequence>
<comment type="caution">
    <text evidence="1">The sequence shown here is derived from an EMBL/GenBank/DDBJ whole genome shotgun (WGS) entry which is preliminary data.</text>
</comment>
<dbReference type="InterPro" id="IPR016181">
    <property type="entry name" value="Acyl_CoA_acyltransferase"/>
</dbReference>
<accession>A0ABW3RVP4</accession>
<protein>
    <recommendedName>
        <fullName evidence="3">N-acetyltransferase</fullName>
    </recommendedName>
</protein>
<evidence type="ECO:0000313" key="2">
    <source>
        <dbReference type="Proteomes" id="UP001597262"/>
    </source>
</evidence>
<evidence type="ECO:0000313" key="1">
    <source>
        <dbReference type="EMBL" id="MFD1175976.1"/>
    </source>
</evidence>
<dbReference type="RefSeq" id="WP_379317853.1">
    <property type="nucleotide sequence ID" value="NZ_JBHTLM010000003.1"/>
</dbReference>
<keyword evidence="2" id="KW-1185">Reference proteome</keyword>
<evidence type="ECO:0008006" key="3">
    <source>
        <dbReference type="Google" id="ProtNLM"/>
    </source>
</evidence>